<dbReference type="OrthoDB" id="10445171at2759"/>
<evidence type="ECO:0000313" key="1">
    <source>
        <dbReference type="EMBL" id="KAJ5480466.1"/>
    </source>
</evidence>
<reference evidence="1" key="1">
    <citation type="submission" date="2022-12" db="EMBL/GenBank/DDBJ databases">
        <authorList>
            <person name="Petersen C."/>
        </authorList>
    </citation>
    <scope>NUCLEOTIDE SEQUENCE</scope>
    <source>
        <strain evidence="1">IBT 17660</strain>
    </source>
</reference>
<keyword evidence="2" id="KW-1185">Reference proteome</keyword>
<sequence>MNNVRFLLVWKGTYVFNGGANQAVDATSRTIVTGMMKNDYQIPMFRDEDFEEDPEEGRLAIVQLILSAINSYRLTQFGDFSPARNGIINAHQLQEFM</sequence>
<comment type="caution">
    <text evidence="1">The sequence shown here is derived from an EMBL/GenBank/DDBJ whole genome shotgun (WGS) entry which is preliminary data.</text>
</comment>
<name>A0A9W9X293_9EURO</name>
<protein>
    <submittedName>
        <fullName evidence="1">Uncharacterized protein</fullName>
    </submittedName>
</protein>
<gene>
    <name evidence="1" type="ORF">N7530_005975</name>
</gene>
<accession>A0A9W9X293</accession>
<reference evidence="1" key="2">
    <citation type="journal article" date="2023" name="IMA Fungus">
        <title>Comparative genomic study of the Penicillium genus elucidates a diverse pangenome and 15 lateral gene transfer events.</title>
        <authorList>
            <person name="Petersen C."/>
            <person name="Sorensen T."/>
            <person name="Nielsen M.R."/>
            <person name="Sondergaard T.E."/>
            <person name="Sorensen J.L."/>
            <person name="Fitzpatrick D.A."/>
            <person name="Frisvad J.C."/>
            <person name="Nielsen K.L."/>
        </authorList>
    </citation>
    <scope>NUCLEOTIDE SEQUENCE</scope>
    <source>
        <strain evidence="1">IBT 17660</strain>
    </source>
</reference>
<evidence type="ECO:0000313" key="2">
    <source>
        <dbReference type="Proteomes" id="UP001147760"/>
    </source>
</evidence>
<dbReference type="EMBL" id="JAPWDO010000003">
    <property type="protein sequence ID" value="KAJ5480466.1"/>
    <property type="molecule type" value="Genomic_DNA"/>
</dbReference>
<organism evidence="1 2">
    <name type="scientific">Penicillium desertorum</name>
    <dbReference type="NCBI Taxonomy" id="1303715"/>
    <lineage>
        <taxon>Eukaryota</taxon>
        <taxon>Fungi</taxon>
        <taxon>Dikarya</taxon>
        <taxon>Ascomycota</taxon>
        <taxon>Pezizomycotina</taxon>
        <taxon>Eurotiomycetes</taxon>
        <taxon>Eurotiomycetidae</taxon>
        <taxon>Eurotiales</taxon>
        <taxon>Aspergillaceae</taxon>
        <taxon>Penicillium</taxon>
    </lineage>
</organism>
<proteinExistence type="predicted"/>
<dbReference type="AlphaFoldDB" id="A0A9W9X293"/>
<dbReference type="Proteomes" id="UP001147760">
    <property type="component" value="Unassembled WGS sequence"/>
</dbReference>